<dbReference type="GO" id="GO:0016020">
    <property type="term" value="C:membrane"/>
    <property type="evidence" value="ECO:0007669"/>
    <property type="project" value="InterPro"/>
</dbReference>
<dbReference type="GO" id="GO:0000281">
    <property type="term" value="P:mitotic cytokinesis"/>
    <property type="evidence" value="ECO:0007669"/>
    <property type="project" value="TreeGrafter"/>
</dbReference>
<dbReference type="Proteomes" id="UP000245119">
    <property type="component" value="Linkage Group LG13"/>
</dbReference>
<proteinExistence type="predicted"/>
<dbReference type="GO" id="GO:0005819">
    <property type="term" value="C:spindle"/>
    <property type="evidence" value="ECO:0007669"/>
    <property type="project" value="TreeGrafter"/>
</dbReference>
<evidence type="ECO:0000313" key="2">
    <source>
        <dbReference type="EMBL" id="PVD19788.1"/>
    </source>
</evidence>
<gene>
    <name evidence="2" type="ORF">C0Q70_20279</name>
</gene>
<keyword evidence="1" id="KW-0472">Membrane</keyword>
<keyword evidence="3" id="KW-1185">Reference proteome</keyword>
<dbReference type="GO" id="GO:0005737">
    <property type="term" value="C:cytoplasm"/>
    <property type="evidence" value="ECO:0007669"/>
    <property type="project" value="TreeGrafter"/>
</dbReference>
<comment type="caution">
    <text evidence="2">The sequence shown here is derived from an EMBL/GenBank/DDBJ whole genome shotgun (WGS) entry which is preliminary data.</text>
</comment>
<accession>A0A2T7NF41</accession>
<sequence length="145" mass="16767">MGLSLPYALWGSRVVIVTVALRSHWSYTAQLEQQLLAHKAKANSSCGTVQLTVLRECVHCQLEELRNEEPYCMETGFKEWVRCADGREVYNWCDITPAVEERTFWIFELCTFIIGAASYTVVYLRQRKNDQLLMDKINRQIGLTT</sequence>
<dbReference type="EMBL" id="PZQS01000013">
    <property type="protein sequence ID" value="PVD19788.1"/>
    <property type="molecule type" value="Genomic_DNA"/>
</dbReference>
<dbReference type="Pfam" id="PF05439">
    <property type="entry name" value="JTB"/>
    <property type="match status" value="1"/>
</dbReference>
<dbReference type="PANTHER" id="PTHR13041:SF3">
    <property type="entry name" value="PROTEIN JTB"/>
    <property type="match status" value="1"/>
</dbReference>
<organism evidence="2 3">
    <name type="scientific">Pomacea canaliculata</name>
    <name type="common">Golden apple snail</name>
    <dbReference type="NCBI Taxonomy" id="400727"/>
    <lineage>
        <taxon>Eukaryota</taxon>
        <taxon>Metazoa</taxon>
        <taxon>Spiralia</taxon>
        <taxon>Lophotrochozoa</taxon>
        <taxon>Mollusca</taxon>
        <taxon>Gastropoda</taxon>
        <taxon>Caenogastropoda</taxon>
        <taxon>Architaenioglossa</taxon>
        <taxon>Ampullarioidea</taxon>
        <taxon>Ampullariidae</taxon>
        <taxon>Pomacea</taxon>
    </lineage>
</organism>
<dbReference type="AlphaFoldDB" id="A0A2T7NF41"/>
<evidence type="ECO:0000256" key="1">
    <source>
        <dbReference type="SAM" id="Phobius"/>
    </source>
</evidence>
<evidence type="ECO:0000313" key="3">
    <source>
        <dbReference type="Proteomes" id="UP000245119"/>
    </source>
</evidence>
<feature type="transmembrane region" description="Helical" evidence="1">
    <location>
        <begin position="104"/>
        <end position="124"/>
    </location>
</feature>
<dbReference type="GO" id="GO:0005813">
    <property type="term" value="C:centrosome"/>
    <property type="evidence" value="ECO:0007669"/>
    <property type="project" value="TreeGrafter"/>
</dbReference>
<dbReference type="Gene3D" id="3.30.720.220">
    <property type="match status" value="1"/>
</dbReference>
<protein>
    <submittedName>
        <fullName evidence="2">Uncharacterized protein</fullName>
    </submittedName>
</protein>
<dbReference type="PANTHER" id="PTHR13041">
    <property type="entry name" value="JTB PROTEIN-RELATED"/>
    <property type="match status" value="1"/>
</dbReference>
<reference evidence="2 3" key="1">
    <citation type="submission" date="2018-04" db="EMBL/GenBank/DDBJ databases">
        <title>The genome of golden apple snail Pomacea canaliculata provides insight into stress tolerance and invasive adaptation.</title>
        <authorList>
            <person name="Liu C."/>
            <person name="Liu B."/>
            <person name="Ren Y."/>
            <person name="Zhang Y."/>
            <person name="Wang H."/>
            <person name="Li S."/>
            <person name="Jiang F."/>
            <person name="Yin L."/>
            <person name="Zhang G."/>
            <person name="Qian W."/>
            <person name="Fan W."/>
        </authorList>
    </citation>
    <scope>NUCLEOTIDE SEQUENCE [LARGE SCALE GENOMIC DNA]</scope>
    <source>
        <strain evidence="2">SZHN2017</strain>
        <tissue evidence="2">Muscle</tissue>
    </source>
</reference>
<dbReference type="InterPro" id="IPR008657">
    <property type="entry name" value="JTB"/>
</dbReference>
<name>A0A2T7NF41_POMCA</name>
<dbReference type="GO" id="GO:0030496">
    <property type="term" value="C:midbody"/>
    <property type="evidence" value="ECO:0007669"/>
    <property type="project" value="TreeGrafter"/>
</dbReference>
<keyword evidence="1" id="KW-1133">Transmembrane helix</keyword>
<dbReference type="OrthoDB" id="5971907at2759"/>
<keyword evidence="1" id="KW-0812">Transmembrane</keyword>